<feature type="domain" description="Zn(2)-C6 fungal-type" evidence="2">
    <location>
        <begin position="12"/>
        <end position="46"/>
    </location>
</feature>
<dbReference type="InterPro" id="IPR001138">
    <property type="entry name" value="Zn2Cys6_DnaBD"/>
</dbReference>
<dbReference type="CDD" id="cd00067">
    <property type="entry name" value="GAL4"/>
    <property type="match status" value="1"/>
</dbReference>
<comment type="caution">
    <text evidence="3">The sequence shown here is derived from an EMBL/GenBank/DDBJ whole genome shotgun (WGS) entry which is preliminary data.</text>
</comment>
<dbReference type="Pfam" id="PF00172">
    <property type="entry name" value="Zn_clus"/>
    <property type="match status" value="1"/>
</dbReference>
<evidence type="ECO:0000256" key="1">
    <source>
        <dbReference type="ARBA" id="ARBA00023242"/>
    </source>
</evidence>
<dbReference type="PROSITE" id="PS00463">
    <property type="entry name" value="ZN2_CY6_FUNGAL_1"/>
    <property type="match status" value="1"/>
</dbReference>
<gene>
    <name evidence="3" type="ORF">B0H16DRAFT_1686236</name>
</gene>
<dbReference type="PANTHER" id="PTHR31668">
    <property type="entry name" value="GLUCOSE TRANSPORT TRANSCRIPTION REGULATOR RGT1-RELATED-RELATED"/>
    <property type="match status" value="1"/>
</dbReference>
<accession>A0AAD7NPX8</accession>
<dbReference type="GO" id="GO:0000981">
    <property type="term" value="F:DNA-binding transcription factor activity, RNA polymerase II-specific"/>
    <property type="evidence" value="ECO:0007669"/>
    <property type="project" value="InterPro"/>
</dbReference>
<evidence type="ECO:0000313" key="4">
    <source>
        <dbReference type="Proteomes" id="UP001215598"/>
    </source>
</evidence>
<dbReference type="GO" id="GO:0008270">
    <property type="term" value="F:zinc ion binding"/>
    <property type="evidence" value="ECO:0007669"/>
    <property type="project" value="InterPro"/>
</dbReference>
<keyword evidence="4" id="KW-1185">Reference proteome</keyword>
<proteinExistence type="predicted"/>
<keyword evidence="1" id="KW-0539">Nucleus</keyword>
<dbReference type="AlphaFoldDB" id="A0AAD7NPX8"/>
<dbReference type="SMART" id="SM00066">
    <property type="entry name" value="GAL4"/>
    <property type="match status" value="1"/>
</dbReference>
<dbReference type="PROSITE" id="PS50048">
    <property type="entry name" value="ZN2_CY6_FUNGAL_2"/>
    <property type="match status" value="1"/>
</dbReference>
<dbReference type="EMBL" id="JARKIB010000018">
    <property type="protein sequence ID" value="KAJ7769460.1"/>
    <property type="molecule type" value="Genomic_DNA"/>
</dbReference>
<dbReference type="Gene3D" id="4.10.240.10">
    <property type="entry name" value="Zn(2)-C6 fungal-type DNA-binding domain"/>
    <property type="match status" value="1"/>
</dbReference>
<sequence>MSSIRRTRVGLACSRCRARKVKCVRDDQTSPAPCKRCNKRGFDCKYVGVGEESPQLPAKAEPRIEETPPSSPVDGQRFLEAFNNYARYLGLVLPTQPQHTTSPLFSSPCLPNGHEEESRRTIFTRDDLLVHGSSRAYLTHNQISTGYPYLKDPDREFTMSAYHSSIYPTSIRALFSRLPVDTMPVDHEPLEINSLHSVVLGTAKIHLWLSGNCQTNVLELSSILGLWRRLGSVLTALNWRSKTTDFPKEQWHATCSAVTPVWRCFVTLGAKS</sequence>
<evidence type="ECO:0000259" key="2">
    <source>
        <dbReference type="PROSITE" id="PS50048"/>
    </source>
</evidence>
<dbReference type="Proteomes" id="UP001215598">
    <property type="component" value="Unassembled WGS sequence"/>
</dbReference>
<dbReference type="InterPro" id="IPR050797">
    <property type="entry name" value="Carb_Metab_Trans_Reg"/>
</dbReference>
<name>A0AAD7NPX8_9AGAR</name>
<protein>
    <recommendedName>
        <fullName evidence="2">Zn(2)-C6 fungal-type domain-containing protein</fullName>
    </recommendedName>
</protein>
<dbReference type="SUPFAM" id="SSF57701">
    <property type="entry name" value="Zn2/Cys6 DNA-binding domain"/>
    <property type="match status" value="1"/>
</dbReference>
<dbReference type="InterPro" id="IPR036864">
    <property type="entry name" value="Zn2-C6_fun-type_DNA-bd_sf"/>
</dbReference>
<evidence type="ECO:0000313" key="3">
    <source>
        <dbReference type="EMBL" id="KAJ7769460.1"/>
    </source>
</evidence>
<reference evidence="3" key="1">
    <citation type="submission" date="2023-03" db="EMBL/GenBank/DDBJ databases">
        <title>Massive genome expansion in bonnet fungi (Mycena s.s.) driven by repeated elements and novel gene families across ecological guilds.</title>
        <authorList>
            <consortium name="Lawrence Berkeley National Laboratory"/>
            <person name="Harder C.B."/>
            <person name="Miyauchi S."/>
            <person name="Viragh M."/>
            <person name="Kuo A."/>
            <person name="Thoen E."/>
            <person name="Andreopoulos B."/>
            <person name="Lu D."/>
            <person name="Skrede I."/>
            <person name="Drula E."/>
            <person name="Henrissat B."/>
            <person name="Morin E."/>
            <person name="Kohler A."/>
            <person name="Barry K."/>
            <person name="LaButti K."/>
            <person name="Morin E."/>
            <person name="Salamov A."/>
            <person name="Lipzen A."/>
            <person name="Mereny Z."/>
            <person name="Hegedus B."/>
            <person name="Baldrian P."/>
            <person name="Stursova M."/>
            <person name="Weitz H."/>
            <person name="Taylor A."/>
            <person name="Grigoriev I.V."/>
            <person name="Nagy L.G."/>
            <person name="Martin F."/>
            <person name="Kauserud H."/>
        </authorList>
    </citation>
    <scope>NUCLEOTIDE SEQUENCE</scope>
    <source>
        <strain evidence="3">CBHHK182m</strain>
    </source>
</reference>
<organism evidence="3 4">
    <name type="scientific">Mycena metata</name>
    <dbReference type="NCBI Taxonomy" id="1033252"/>
    <lineage>
        <taxon>Eukaryota</taxon>
        <taxon>Fungi</taxon>
        <taxon>Dikarya</taxon>
        <taxon>Basidiomycota</taxon>
        <taxon>Agaricomycotina</taxon>
        <taxon>Agaricomycetes</taxon>
        <taxon>Agaricomycetidae</taxon>
        <taxon>Agaricales</taxon>
        <taxon>Marasmiineae</taxon>
        <taxon>Mycenaceae</taxon>
        <taxon>Mycena</taxon>
    </lineage>
</organism>